<evidence type="ECO:0000256" key="2">
    <source>
        <dbReference type="ARBA" id="ARBA00022692"/>
    </source>
</evidence>
<feature type="transmembrane region" description="Helical" evidence="6">
    <location>
        <begin position="167"/>
        <end position="187"/>
    </location>
</feature>
<evidence type="ECO:0000256" key="5">
    <source>
        <dbReference type="SAM" id="MobiDB-lite"/>
    </source>
</evidence>
<organism evidence="8 9">
    <name type="scientific">Bifidobacterium xylocopae</name>
    <dbReference type="NCBI Taxonomy" id="2493119"/>
    <lineage>
        <taxon>Bacteria</taxon>
        <taxon>Bacillati</taxon>
        <taxon>Actinomycetota</taxon>
        <taxon>Actinomycetes</taxon>
        <taxon>Bifidobacteriales</taxon>
        <taxon>Bifidobacteriaceae</taxon>
        <taxon>Bifidobacterium</taxon>
    </lineage>
</organism>
<proteinExistence type="predicted"/>
<keyword evidence="4 6" id="KW-0472">Membrane</keyword>
<dbReference type="Gene3D" id="1.20.1250.20">
    <property type="entry name" value="MFS general substrate transporter like domains"/>
    <property type="match status" value="1"/>
</dbReference>
<dbReference type="PANTHER" id="PTHR42718:SF49">
    <property type="entry name" value="EXPORT PROTEIN"/>
    <property type="match status" value="1"/>
</dbReference>
<feature type="transmembrane region" description="Helical" evidence="6">
    <location>
        <begin position="193"/>
        <end position="214"/>
    </location>
</feature>
<feature type="transmembrane region" description="Helical" evidence="6">
    <location>
        <begin position="360"/>
        <end position="379"/>
    </location>
</feature>
<feature type="transmembrane region" description="Helical" evidence="6">
    <location>
        <begin position="135"/>
        <end position="155"/>
    </location>
</feature>
<feature type="transmembrane region" description="Helical" evidence="6">
    <location>
        <begin position="296"/>
        <end position="321"/>
    </location>
</feature>
<evidence type="ECO:0000256" key="3">
    <source>
        <dbReference type="ARBA" id="ARBA00022989"/>
    </source>
</evidence>
<dbReference type="AlphaFoldDB" id="A0A366KDC7"/>
<sequence>MSMRIGTTQTGPGEARMAGAGGGTAGAMPGRKLGLILTGLIIAVSMTNIDSTIVSLSSQAVQTGLGFTAGGIQWVVNAYMLASAAAFPICGHLSDRVGYKRIMLMGTFLFGLGSLGCGMVPGGSSALALMLAARALQGIGQSMMFPAAIGILFSYSAPVSRAKNMALFFAVTGAMTCLGPILGSWLVTYSWRAIFFINLPLALAAIAMIALMIPTDLRSGGDGHRIDWLGGLIAGAAMVALIVPLQQGRSVGWSDWRIVTGLTASILLFAFFIIWERRQEHPVIKLRVFANGPFDISQFAMLVAAVIFQPIMYFLSVYGLLALDRSTLMTSLFILYFFFGYLVSAMFGARVFSRGGMKPVLLIAGLVAAAGFGWMSVSAGSLDKGLPGNTLWLSLAMVVAGAGIGFMFSPSSTDTVDRAIGASYGEVSAINQMFKNFGGALGMAVLGPLCTHYFARDIHRGLGKYGVSMDQARAIADSVGSGSGSSGAAGSRLAGMSEVMRRSVMDVVRASYATGSGKVFAAMAVLSLGFVLLALAYPRKRTDRR</sequence>
<dbReference type="InterPro" id="IPR036259">
    <property type="entry name" value="MFS_trans_sf"/>
</dbReference>
<feature type="transmembrane region" description="Helical" evidence="6">
    <location>
        <begin position="226"/>
        <end position="244"/>
    </location>
</feature>
<feature type="transmembrane region" description="Helical" evidence="6">
    <location>
        <begin position="71"/>
        <end position="90"/>
    </location>
</feature>
<feature type="transmembrane region" description="Helical" evidence="6">
    <location>
        <begin position="256"/>
        <end position="275"/>
    </location>
</feature>
<dbReference type="OrthoDB" id="9781469at2"/>
<dbReference type="SUPFAM" id="SSF103473">
    <property type="entry name" value="MFS general substrate transporter"/>
    <property type="match status" value="1"/>
</dbReference>
<evidence type="ECO:0000313" key="9">
    <source>
        <dbReference type="Proteomes" id="UP000252345"/>
    </source>
</evidence>
<dbReference type="GO" id="GO:0022857">
    <property type="term" value="F:transmembrane transporter activity"/>
    <property type="evidence" value="ECO:0007669"/>
    <property type="project" value="InterPro"/>
</dbReference>
<dbReference type="PANTHER" id="PTHR42718">
    <property type="entry name" value="MAJOR FACILITATOR SUPERFAMILY MULTIDRUG TRANSPORTER MFSC"/>
    <property type="match status" value="1"/>
</dbReference>
<dbReference type="InterPro" id="IPR020846">
    <property type="entry name" value="MFS_dom"/>
</dbReference>
<dbReference type="Gene3D" id="1.20.1720.10">
    <property type="entry name" value="Multidrug resistance protein D"/>
    <property type="match status" value="1"/>
</dbReference>
<keyword evidence="2 6" id="KW-0812">Transmembrane</keyword>
<dbReference type="EMBL" id="PDCH01000002">
    <property type="protein sequence ID" value="RBP99720.1"/>
    <property type="molecule type" value="Genomic_DNA"/>
</dbReference>
<feature type="transmembrane region" description="Helical" evidence="6">
    <location>
        <begin position="333"/>
        <end position="353"/>
    </location>
</feature>
<dbReference type="PROSITE" id="PS50850">
    <property type="entry name" value="MFS"/>
    <property type="match status" value="1"/>
</dbReference>
<dbReference type="CDD" id="cd17321">
    <property type="entry name" value="MFS_MMR_MDR_like"/>
    <property type="match status" value="1"/>
</dbReference>
<evidence type="ECO:0000256" key="4">
    <source>
        <dbReference type="ARBA" id="ARBA00023136"/>
    </source>
</evidence>
<feature type="transmembrane region" description="Helical" evidence="6">
    <location>
        <begin position="391"/>
        <end position="408"/>
    </location>
</feature>
<feature type="transmembrane region" description="Helical" evidence="6">
    <location>
        <begin position="102"/>
        <end position="123"/>
    </location>
</feature>
<evidence type="ECO:0000259" key="7">
    <source>
        <dbReference type="PROSITE" id="PS50850"/>
    </source>
</evidence>
<dbReference type="RefSeq" id="WP_113852817.1">
    <property type="nucleotide sequence ID" value="NZ_PDCH01000002.1"/>
</dbReference>
<feature type="transmembrane region" description="Helical" evidence="6">
    <location>
        <begin position="519"/>
        <end position="537"/>
    </location>
</feature>
<feature type="region of interest" description="Disordered" evidence="5">
    <location>
        <begin position="1"/>
        <end position="23"/>
    </location>
</feature>
<evidence type="ECO:0000256" key="6">
    <source>
        <dbReference type="SAM" id="Phobius"/>
    </source>
</evidence>
<name>A0A366KDC7_9BIFI</name>
<dbReference type="GO" id="GO:0005886">
    <property type="term" value="C:plasma membrane"/>
    <property type="evidence" value="ECO:0007669"/>
    <property type="project" value="UniProtKB-SubCell"/>
</dbReference>
<evidence type="ECO:0000256" key="1">
    <source>
        <dbReference type="ARBA" id="ARBA00004651"/>
    </source>
</evidence>
<feature type="transmembrane region" description="Helical" evidence="6">
    <location>
        <begin position="33"/>
        <end position="51"/>
    </location>
</feature>
<feature type="transmembrane region" description="Helical" evidence="6">
    <location>
        <begin position="437"/>
        <end position="455"/>
    </location>
</feature>
<keyword evidence="3 6" id="KW-1133">Transmembrane helix</keyword>
<dbReference type="Pfam" id="PF07690">
    <property type="entry name" value="MFS_1"/>
    <property type="match status" value="1"/>
</dbReference>
<comment type="subcellular location">
    <subcellularLocation>
        <location evidence="1">Cell membrane</location>
        <topology evidence="1">Multi-pass membrane protein</topology>
    </subcellularLocation>
</comment>
<feature type="domain" description="Major facilitator superfamily (MFS) profile" evidence="7">
    <location>
        <begin position="36"/>
        <end position="541"/>
    </location>
</feature>
<gene>
    <name evidence="8" type="ORF">CRD59_01340</name>
</gene>
<feature type="compositionally biased region" description="Polar residues" evidence="5">
    <location>
        <begin position="1"/>
        <end position="10"/>
    </location>
</feature>
<evidence type="ECO:0000313" key="8">
    <source>
        <dbReference type="EMBL" id="RBP99720.1"/>
    </source>
</evidence>
<keyword evidence="9" id="KW-1185">Reference proteome</keyword>
<dbReference type="Proteomes" id="UP000252345">
    <property type="component" value="Unassembled WGS sequence"/>
</dbReference>
<dbReference type="InterPro" id="IPR011701">
    <property type="entry name" value="MFS"/>
</dbReference>
<protein>
    <recommendedName>
        <fullName evidence="7">Major facilitator superfamily (MFS) profile domain-containing protein</fullName>
    </recommendedName>
</protein>
<accession>A0A366KDC7</accession>
<reference evidence="8 9" key="1">
    <citation type="submission" date="2017-10" db="EMBL/GenBank/DDBJ databases">
        <title>Bifidobacterium xylocopum sp. nov. and Bifidobacterium aemilianum sp. nov., from the carpenter bee (Xylocopa violacea) digestive tract.</title>
        <authorList>
            <person name="Alberoni D."/>
            <person name="Baffoni L."/>
            <person name="Di Gioia D."/>
            <person name="Gaggia F."/>
            <person name="Biavati B."/>
        </authorList>
    </citation>
    <scope>NUCLEOTIDE SEQUENCE [LARGE SCALE GENOMIC DNA]</scope>
    <source>
        <strain evidence="8 9">XV2</strain>
    </source>
</reference>
<comment type="caution">
    <text evidence="8">The sequence shown here is derived from an EMBL/GenBank/DDBJ whole genome shotgun (WGS) entry which is preliminary data.</text>
</comment>